<dbReference type="PANTHER" id="PTHR11417">
    <property type="entry name" value="SOMATOTROPIN,PROLACTIN"/>
    <property type="match status" value="1"/>
</dbReference>
<evidence type="ECO:0000256" key="4">
    <source>
        <dbReference type="ARBA" id="ARBA00022702"/>
    </source>
</evidence>
<dbReference type="PRINTS" id="PR00836">
    <property type="entry name" value="SOMATOTROPIN"/>
</dbReference>
<dbReference type="GO" id="GO:0005179">
    <property type="term" value="F:hormone activity"/>
    <property type="evidence" value="ECO:0007669"/>
    <property type="project" value="UniProtKB-KW"/>
</dbReference>
<dbReference type="InterPro" id="IPR009079">
    <property type="entry name" value="4_helix_cytokine-like_core"/>
</dbReference>
<dbReference type="InterPro" id="IPR018116">
    <property type="entry name" value="Somatotropin_CS"/>
</dbReference>
<evidence type="ECO:0000256" key="3">
    <source>
        <dbReference type="ARBA" id="ARBA00022525"/>
    </source>
</evidence>
<keyword evidence="4 7" id="KW-0372">Hormone</keyword>
<evidence type="ECO:0000256" key="1">
    <source>
        <dbReference type="ARBA" id="ARBA00004613"/>
    </source>
</evidence>
<name>A0AB32U2D2_DANRE</name>
<evidence type="ECO:0000256" key="7">
    <source>
        <dbReference type="RuleBase" id="RU003618"/>
    </source>
</evidence>
<dbReference type="SUPFAM" id="SSF47266">
    <property type="entry name" value="4-helical cytokines"/>
    <property type="match status" value="1"/>
</dbReference>
<organism evidence="8 9">
    <name type="scientific">Danio rerio</name>
    <name type="common">Zebrafish</name>
    <name type="synonym">Brachydanio rerio</name>
    <dbReference type="NCBI Taxonomy" id="7955"/>
    <lineage>
        <taxon>Eukaryota</taxon>
        <taxon>Metazoa</taxon>
        <taxon>Chordata</taxon>
        <taxon>Craniata</taxon>
        <taxon>Vertebrata</taxon>
        <taxon>Euteleostomi</taxon>
        <taxon>Actinopterygii</taxon>
        <taxon>Neopterygii</taxon>
        <taxon>Teleostei</taxon>
        <taxon>Ostariophysi</taxon>
        <taxon>Cypriniformes</taxon>
        <taxon>Danionidae</taxon>
        <taxon>Danioninae</taxon>
        <taxon>Danio</taxon>
    </lineage>
</organism>
<keyword evidence="5" id="KW-0732">Signal</keyword>
<evidence type="ECO:0000256" key="6">
    <source>
        <dbReference type="ARBA" id="ARBA00023157"/>
    </source>
</evidence>
<evidence type="ECO:0000256" key="5">
    <source>
        <dbReference type="ARBA" id="ARBA00022729"/>
    </source>
</evidence>
<sequence>MRQRISDVNMNNVTFIPGNRRRCILVDQITALQVCVVVLVCLKKAVIGSPVECPDQEIGGTSCTISAEKLLDRAVQHAELIYRFSEEAKLLFDELLDLFGGMNQYIPGGAVCAPKTVPVPLSKSEIQQISDRWLLHSVLILVQFWIEPLVNLQKSLENYKSAPIGLLSRNQWIASKLSSLEEGLLVLIRQILGEGGLVLGPPEDVSDNTLSVDAFETVRRDYSVIYCFRKDAHKIQTFLKLLKCRQVDRENCSLF</sequence>
<keyword evidence="8" id="KW-1185">Reference proteome</keyword>
<comment type="subcellular location">
    <subcellularLocation>
        <location evidence="1 7">Secreted</location>
    </subcellularLocation>
</comment>
<evidence type="ECO:0000313" key="10">
    <source>
        <dbReference type="ZFIN" id="ZDB-GENE-060123-1"/>
    </source>
</evidence>
<dbReference type="GeneID" id="553408"/>
<dbReference type="GO" id="GO:0051877">
    <property type="term" value="P:pigment granule aggregation in cell center"/>
    <property type="evidence" value="ECO:0000314"/>
    <property type="project" value="ZFIN"/>
</dbReference>
<accession>A0AB32U2D2</accession>
<dbReference type="Proteomes" id="UP000000437">
    <property type="component" value="Chromosome 10"/>
</dbReference>
<dbReference type="CTD" id="553408"/>
<reference evidence="9" key="1">
    <citation type="submission" date="2025-08" db="UniProtKB">
        <authorList>
            <consortium name="RefSeq"/>
        </authorList>
    </citation>
    <scope>IDENTIFICATION</scope>
    <source>
        <strain evidence="9">Tuebingen</strain>
        <tissue evidence="9">Fibroblasts and whole tissue</tissue>
    </source>
</reference>
<keyword evidence="3" id="KW-0964">Secreted</keyword>
<evidence type="ECO:0000256" key="2">
    <source>
        <dbReference type="ARBA" id="ARBA00008474"/>
    </source>
</evidence>
<dbReference type="PANTHER" id="PTHR11417:SF3">
    <property type="entry name" value="SOMATOLACTIN ALPHA ISOFORM X1-RELATED"/>
    <property type="match status" value="1"/>
</dbReference>
<dbReference type="GO" id="GO:0005576">
    <property type="term" value="C:extracellular region"/>
    <property type="evidence" value="ECO:0007669"/>
    <property type="project" value="UniProtKB-SubCell"/>
</dbReference>
<dbReference type="PROSITE" id="PS00338">
    <property type="entry name" value="SOMATOTROPIN_2"/>
    <property type="match status" value="1"/>
</dbReference>
<gene>
    <name evidence="9 10" type="primary">smtlb</name>
    <name evidence="9" type="synonym">slb</name>
</gene>
<dbReference type="InterPro" id="IPR001400">
    <property type="entry name" value="Somatotropin/Prolactin"/>
</dbReference>
<dbReference type="Gene3D" id="1.20.1250.10">
    <property type="match status" value="1"/>
</dbReference>
<dbReference type="FunFam" id="1.20.1250.10:FF:000042">
    <property type="entry name" value="Somatolactin alpha"/>
    <property type="match status" value="1"/>
</dbReference>
<protein>
    <submittedName>
        <fullName evidence="9">Somatolactin beta isoform X1</fullName>
    </submittedName>
</protein>
<dbReference type="AlphaFoldDB" id="A0AB32U2D2"/>
<evidence type="ECO:0000313" key="8">
    <source>
        <dbReference type="Proteomes" id="UP000000437"/>
    </source>
</evidence>
<dbReference type="Pfam" id="PF00103">
    <property type="entry name" value="Hormone_1"/>
    <property type="match status" value="1"/>
</dbReference>
<dbReference type="GO" id="GO:0043434">
    <property type="term" value="P:response to peptide hormone"/>
    <property type="evidence" value="ECO:0000314"/>
    <property type="project" value="ZFIN"/>
</dbReference>
<evidence type="ECO:0000313" key="9">
    <source>
        <dbReference type="RefSeq" id="XP_068079900.1"/>
    </source>
</evidence>
<keyword evidence="6" id="KW-1015">Disulfide bond</keyword>
<proteinExistence type="inferred from homology"/>
<comment type="similarity">
    <text evidence="2 7">Belongs to the somatotropin/prolactin family.</text>
</comment>
<dbReference type="AGR" id="ZFIN:ZDB-GENE-060123-1"/>
<dbReference type="ZFIN" id="ZDB-GENE-060123-1">
    <property type="gene designation" value="smtlb"/>
</dbReference>
<dbReference type="RefSeq" id="XP_068079900.1">
    <property type="nucleotide sequence ID" value="XM_068223799.1"/>
</dbReference>